<evidence type="ECO:0000256" key="2">
    <source>
        <dbReference type="ARBA" id="ARBA00022748"/>
    </source>
</evidence>
<keyword evidence="4" id="KW-0676">Redox-active center</keyword>
<dbReference type="PROSITE" id="PS00194">
    <property type="entry name" value="THIOREDOXIN_1"/>
    <property type="match status" value="1"/>
</dbReference>
<dbReference type="EMBL" id="JBHUPB010000001">
    <property type="protein sequence ID" value="MFD2965779.1"/>
    <property type="molecule type" value="Genomic_DNA"/>
</dbReference>
<dbReference type="Pfam" id="PF14289">
    <property type="entry name" value="DUF4369"/>
    <property type="match status" value="1"/>
</dbReference>
<proteinExistence type="predicted"/>
<evidence type="ECO:0000256" key="3">
    <source>
        <dbReference type="ARBA" id="ARBA00023157"/>
    </source>
</evidence>
<dbReference type="InterPro" id="IPR013766">
    <property type="entry name" value="Thioredoxin_domain"/>
</dbReference>
<dbReference type="PANTHER" id="PTHR42852">
    <property type="entry name" value="THIOL:DISULFIDE INTERCHANGE PROTEIN DSBE"/>
    <property type="match status" value="1"/>
</dbReference>
<protein>
    <submittedName>
        <fullName evidence="7">Redoxin domain-containing protein</fullName>
    </submittedName>
</protein>
<keyword evidence="5" id="KW-0732">Signal</keyword>
<dbReference type="SUPFAM" id="SSF52833">
    <property type="entry name" value="Thioredoxin-like"/>
    <property type="match status" value="1"/>
</dbReference>
<evidence type="ECO:0000256" key="5">
    <source>
        <dbReference type="SAM" id="SignalP"/>
    </source>
</evidence>
<dbReference type="Pfam" id="PF00578">
    <property type="entry name" value="AhpC-TSA"/>
    <property type="match status" value="1"/>
</dbReference>
<dbReference type="InterPro" id="IPR036249">
    <property type="entry name" value="Thioredoxin-like_sf"/>
</dbReference>
<keyword evidence="3" id="KW-1015">Disulfide bond</keyword>
<name>A0ABW6BB89_9SPHI</name>
<accession>A0ABW6BB89</accession>
<evidence type="ECO:0000313" key="8">
    <source>
        <dbReference type="Proteomes" id="UP001597525"/>
    </source>
</evidence>
<gene>
    <name evidence="7" type="ORF">ACFS7Y_00140</name>
</gene>
<keyword evidence="2" id="KW-0201">Cytochrome c-type biogenesis</keyword>
<dbReference type="PANTHER" id="PTHR42852:SF6">
    <property type="entry name" value="THIOL:DISULFIDE INTERCHANGE PROTEIN DSBE"/>
    <property type="match status" value="1"/>
</dbReference>
<evidence type="ECO:0000256" key="4">
    <source>
        <dbReference type="ARBA" id="ARBA00023284"/>
    </source>
</evidence>
<feature type="domain" description="Thioredoxin" evidence="6">
    <location>
        <begin position="195"/>
        <end position="336"/>
    </location>
</feature>
<evidence type="ECO:0000256" key="1">
    <source>
        <dbReference type="ARBA" id="ARBA00004196"/>
    </source>
</evidence>
<comment type="subcellular location">
    <subcellularLocation>
        <location evidence="1">Cell envelope</location>
    </subcellularLocation>
</comment>
<dbReference type="InterPro" id="IPR025380">
    <property type="entry name" value="DUF4369"/>
</dbReference>
<dbReference type="InterPro" id="IPR050553">
    <property type="entry name" value="Thioredoxin_ResA/DsbE_sf"/>
</dbReference>
<keyword evidence="8" id="KW-1185">Reference proteome</keyword>
<dbReference type="PROSITE" id="PS51352">
    <property type="entry name" value="THIOREDOXIN_2"/>
    <property type="match status" value="1"/>
</dbReference>
<dbReference type="RefSeq" id="WP_320184659.1">
    <property type="nucleotide sequence ID" value="NZ_CP138332.1"/>
</dbReference>
<feature type="chain" id="PRO_5047266869" evidence="5">
    <location>
        <begin position="23"/>
        <end position="336"/>
    </location>
</feature>
<evidence type="ECO:0000313" key="7">
    <source>
        <dbReference type="EMBL" id="MFD2965779.1"/>
    </source>
</evidence>
<reference evidence="8" key="1">
    <citation type="journal article" date="2019" name="Int. J. Syst. Evol. Microbiol.">
        <title>The Global Catalogue of Microorganisms (GCM) 10K type strain sequencing project: providing services to taxonomists for standard genome sequencing and annotation.</title>
        <authorList>
            <consortium name="The Broad Institute Genomics Platform"/>
            <consortium name="The Broad Institute Genome Sequencing Center for Infectious Disease"/>
            <person name="Wu L."/>
            <person name="Ma J."/>
        </authorList>
    </citation>
    <scope>NUCLEOTIDE SEQUENCE [LARGE SCALE GENOMIC DNA]</scope>
    <source>
        <strain evidence="8">KCTC 22814</strain>
    </source>
</reference>
<organism evidence="7 8">
    <name type="scientific">Sphingobacterium bambusae</name>
    <dbReference type="NCBI Taxonomy" id="662858"/>
    <lineage>
        <taxon>Bacteria</taxon>
        <taxon>Pseudomonadati</taxon>
        <taxon>Bacteroidota</taxon>
        <taxon>Sphingobacteriia</taxon>
        <taxon>Sphingobacteriales</taxon>
        <taxon>Sphingobacteriaceae</taxon>
        <taxon>Sphingobacterium</taxon>
    </lineage>
</organism>
<dbReference type="Gene3D" id="3.40.30.10">
    <property type="entry name" value="Glutaredoxin"/>
    <property type="match status" value="1"/>
</dbReference>
<dbReference type="Proteomes" id="UP001597525">
    <property type="component" value="Unassembled WGS sequence"/>
</dbReference>
<evidence type="ECO:0000259" key="6">
    <source>
        <dbReference type="PROSITE" id="PS51352"/>
    </source>
</evidence>
<dbReference type="InterPro" id="IPR000866">
    <property type="entry name" value="AhpC/TSA"/>
</dbReference>
<sequence>MKILCYSIVLFFVSLISVQAQAKLGKLNLSGSVAGKLHGKIYLQRYENKSFTTIDSTDISQGKFKFTSQVPLPEIYGLSLVGSGVNPFDSFIVFLDSDPITVALDTAHEFKNTVVKGSREQDLLVSFLADRSKTVEQILKANPTSIAALYYLYRYQSYRLTPAELRHSISLLDPSFRNTEYVQVLTKLAETLAGVSLGNKAPNFEAFTKENVKVSLRDYLGKGYVLIDFWASWCPPCRAENPNLKDVYEKYHDRGLEILGISLDKKVQPWVAAIEQDGLPWPQVYDQKAWAGDAVVKYGVRLIPSNFLIDEHGVIVGKNLKGEKLQQRLEELFFTP</sequence>
<dbReference type="CDD" id="cd02966">
    <property type="entry name" value="TlpA_like_family"/>
    <property type="match status" value="1"/>
</dbReference>
<comment type="caution">
    <text evidence="7">The sequence shown here is derived from an EMBL/GenBank/DDBJ whole genome shotgun (WGS) entry which is preliminary data.</text>
</comment>
<dbReference type="InterPro" id="IPR017937">
    <property type="entry name" value="Thioredoxin_CS"/>
</dbReference>
<feature type="signal peptide" evidence="5">
    <location>
        <begin position="1"/>
        <end position="22"/>
    </location>
</feature>